<evidence type="ECO:0000313" key="8">
    <source>
        <dbReference type="Proteomes" id="UP001499986"/>
    </source>
</evidence>
<protein>
    <recommendedName>
        <fullName evidence="6">ABC transporter domain-containing protein</fullName>
    </recommendedName>
</protein>
<dbReference type="Pfam" id="PF00005">
    <property type="entry name" value="ABC_tran"/>
    <property type="match status" value="1"/>
</dbReference>
<proteinExistence type="predicted"/>
<dbReference type="Proteomes" id="UP001499986">
    <property type="component" value="Unassembled WGS sequence"/>
</dbReference>
<feature type="domain" description="ABC transporter" evidence="6">
    <location>
        <begin position="29"/>
        <end position="62"/>
    </location>
</feature>
<keyword evidence="3" id="KW-0547">Nucleotide-binding</keyword>
<keyword evidence="4" id="KW-0067">ATP-binding</keyword>
<evidence type="ECO:0000256" key="5">
    <source>
        <dbReference type="ARBA" id="ARBA00023251"/>
    </source>
</evidence>
<dbReference type="InterPro" id="IPR027417">
    <property type="entry name" value="P-loop_NTPase"/>
</dbReference>
<dbReference type="EMBL" id="BAAASE010000009">
    <property type="protein sequence ID" value="GAA2416882.1"/>
    <property type="molecule type" value="Genomic_DNA"/>
</dbReference>
<evidence type="ECO:0000256" key="3">
    <source>
        <dbReference type="ARBA" id="ARBA00022741"/>
    </source>
</evidence>
<dbReference type="PANTHER" id="PTHR42711">
    <property type="entry name" value="ABC TRANSPORTER ATP-BINDING PROTEIN"/>
    <property type="match status" value="1"/>
</dbReference>
<comment type="caution">
    <text evidence="7">The sequence shown here is derived from an EMBL/GenBank/DDBJ whole genome shotgun (WGS) entry which is preliminary data.</text>
</comment>
<keyword evidence="8" id="KW-1185">Reference proteome</keyword>
<evidence type="ECO:0000256" key="2">
    <source>
        <dbReference type="ARBA" id="ARBA00022448"/>
    </source>
</evidence>
<dbReference type="Gene3D" id="3.40.50.300">
    <property type="entry name" value="P-loop containing nucleotide triphosphate hydrolases"/>
    <property type="match status" value="1"/>
</dbReference>
<reference evidence="7 8" key="1">
    <citation type="journal article" date="2019" name="Int. J. Syst. Evol. Microbiol.">
        <title>The Global Catalogue of Microorganisms (GCM) 10K type strain sequencing project: providing services to taxonomists for standard genome sequencing and annotation.</title>
        <authorList>
            <consortium name="The Broad Institute Genomics Platform"/>
            <consortium name="The Broad Institute Genome Sequencing Center for Infectious Disease"/>
            <person name="Wu L."/>
            <person name="Ma J."/>
        </authorList>
    </citation>
    <scope>NUCLEOTIDE SEQUENCE [LARGE SCALE GENOMIC DNA]</scope>
    <source>
        <strain evidence="7 8">JCM 4358</strain>
    </source>
</reference>
<dbReference type="InterPro" id="IPR003439">
    <property type="entry name" value="ABC_transporter-like_ATP-bd"/>
</dbReference>
<comment type="subcellular location">
    <subcellularLocation>
        <location evidence="1">Cell membrane</location>
        <topology evidence="1">Peripheral membrane protein</topology>
    </subcellularLocation>
</comment>
<sequence length="77" mass="7950">MTPGTDRPQADAVACAGLVHAFGETRAVDGLDLTVRQGEVSGLLGPNSAGKTTAIRCLTRRSPCRCSPVPTPCTRSP</sequence>
<name>A0ABN3IZC2_9ACTN</name>
<keyword evidence="5" id="KW-0046">Antibiotic resistance</keyword>
<dbReference type="PANTHER" id="PTHR42711:SF19">
    <property type="entry name" value="DOXORUBICIN RESISTANCE ATP-BINDING PROTEIN DRRA"/>
    <property type="match status" value="1"/>
</dbReference>
<keyword evidence="2" id="KW-0813">Transport</keyword>
<evidence type="ECO:0000256" key="1">
    <source>
        <dbReference type="ARBA" id="ARBA00004202"/>
    </source>
</evidence>
<accession>A0ABN3IZC2</accession>
<evidence type="ECO:0000313" key="7">
    <source>
        <dbReference type="EMBL" id="GAA2416882.1"/>
    </source>
</evidence>
<evidence type="ECO:0000256" key="4">
    <source>
        <dbReference type="ARBA" id="ARBA00022840"/>
    </source>
</evidence>
<gene>
    <name evidence="7" type="ORF">GCM10010255_64730</name>
</gene>
<organism evidence="7 8">
    <name type="scientific">Streptomyces coeruleofuscus</name>
    <dbReference type="NCBI Taxonomy" id="66879"/>
    <lineage>
        <taxon>Bacteria</taxon>
        <taxon>Bacillati</taxon>
        <taxon>Actinomycetota</taxon>
        <taxon>Actinomycetes</taxon>
        <taxon>Kitasatosporales</taxon>
        <taxon>Streptomycetaceae</taxon>
        <taxon>Streptomyces</taxon>
    </lineage>
</organism>
<evidence type="ECO:0000259" key="6">
    <source>
        <dbReference type="Pfam" id="PF00005"/>
    </source>
</evidence>
<dbReference type="SUPFAM" id="SSF52540">
    <property type="entry name" value="P-loop containing nucleoside triphosphate hydrolases"/>
    <property type="match status" value="1"/>
</dbReference>
<dbReference type="InterPro" id="IPR050763">
    <property type="entry name" value="ABC_transporter_ATP-binding"/>
</dbReference>